<feature type="domain" description="ParB-like N-terminal" evidence="5">
    <location>
        <begin position="45"/>
        <end position="135"/>
    </location>
</feature>
<sequence length="306" mass="33802">MAKPKRALGRGLDALIVEAEHSASEALSGGSKTGKTGVAGETGEINLAIDLLKPNPHQPRLSFDEKALQELADSIKENGILQPILAEEAGNGTYYIIAGERRTRAARLAGLTHVPVRIQKFSEAKKLEVALIENIQRENLNPLEEAKAYHKLMELANLNQEEAARRVGKQRSTVANALRLLKLPEDMQASLEDGSLTAGHARAVLSVINPLNRRTLFEKIRSASLSVREAEEEASFLNGEKEPAVKNKAAKKQDKREPDYIFLEQQLIEKLGTKVALKGNFDRGTITVEYFSRDDLDRLYNLFTGN</sequence>
<evidence type="ECO:0000256" key="3">
    <source>
        <dbReference type="ARBA" id="ARBA00023125"/>
    </source>
</evidence>
<dbReference type="InterPro" id="IPR050336">
    <property type="entry name" value="Chromosome_partition/occlusion"/>
</dbReference>
<protein>
    <submittedName>
        <fullName evidence="6">Stage 0 sporulation protein J</fullName>
    </submittedName>
</protein>
<dbReference type="Pfam" id="PF17762">
    <property type="entry name" value="HTH_ParB"/>
    <property type="match status" value="1"/>
</dbReference>
<dbReference type="Gene3D" id="1.10.10.2830">
    <property type="match status" value="1"/>
</dbReference>
<dbReference type="Gene3D" id="3.90.1530.30">
    <property type="match status" value="1"/>
</dbReference>
<name>A0ABN0P130_TRELE</name>
<keyword evidence="7" id="KW-1185">Reference proteome</keyword>
<dbReference type="PANTHER" id="PTHR33375">
    <property type="entry name" value="CHROMOSOME-PARTITIONING PROTEIN PARB-RELATED"/>
    <property type="match status" value="1"/>
</dbReference>
<reference evidence="6 7" key="1">
    <citation type="submission" date="2013-08" db="EMBL/GenBank/DDBJ databases">
        <authorList>
            <person name="Weinstock G."/>
            <person name="Sodergren E."/>
            <person name="Wylie T."/>
            <person name="Fulton L."/>
            <person name="Fulton R."/>
            <person name="Fronick C."/>
            <person name="O'Laughlin M."/>
            <person name="Godfrey J."/>
            <person name="Miner T."/>
            <person name="Herter B."/>
            <person name="Appelbaum E."/>
            <person name="Cordes M."/>
            <person name="Lek S."/>
            <person name="Wollam A."/>
            <person name="Pepin K.H."/>
            <person name="Palsikar V.B."/>
            <person name="Mitreva M."/>
            <person name="Wilson R.K."/>
        </authorList>
    </citation>
    <scope>NUCLEOTIDE SEQUENCE [LARGE SCALE GENOMIC DNA]</scope>
    <source>
        <strain evidence="6 7">ATCC 700332</strain>
    </source>
</reference>
<keyword evidence="2" id="KW-0159">Chromosome partition</keyword>
<feature type="coiled-coil region" evidence="4">
    <location>
        <begin position="213"/>
        <end position="240"/>
    </location>
</feature>
<dbReference type="Proteomes" id="UP000016649">
    <property type="component" value="Unassembled WGS sequence"/>
</dbReference>
<dbReference type="Pfam" id="PF23552">
    <property type="entry name" value="ParB_C"/>
    <property type="match status" value="1"/>
</dbReference>
<comment type="similarity">
    <text evidence="1">Belongs to the ParB family.</text>
</comment>
<evidence type="ECO:0000256" key="4">
    <source>
        <dbReference type="SAM" id="Coils"/>
    </source>
</evidence>
<dbReference type="InterPro" id="IPR003115">
    <property type="entry name" value="ParB_N"/>
</dbReference>
<proteinExistence type="inferred from homology"/>
<accession>A0ABN0P130</accession>
<dbReference type="EMBL" id="AWVH01000005">
    <property type="protein sequence ID" value="ERJ94170.1"/>
    <property type="molecule type" value="Genomic_DNA"/>
</dbReference>
<organism evidence="6 7">
    <name type="scientific">Treponema lecithinolyticum ATCC 700332</name>
    <dbReference type="NCBI Taxonomy" id="1321815"/>
    <lineage>
        <taxon>Bacteria</taxon>
        <taxon>Pseudomonadati</taxon>
        <taxon>Spirochaetota</taxon>
        <taxon>Spirochaetia</taxon>
        <taxon>Spirochaetales</taxon>
        <taxon>Treponemataceae</taxon>
        <taxon>Treponema</taxon>
    </lineage>
</organism>
<dbReference type="CDD" id="cd16393">
    <property type="entry name" value="SPO0J_N"/>
    <property type="match status" value="1"/>
</dbReference>
<evidence type="ECO:0000256" key="1">
    <source>
        <dbReference type="ARBA" id="ARBA00006295"/>
    </source>
</evidence>
<evidence type="ECO:0000259" key="5">
    <source>
        <dbReference type="SMART" id="SM00470"/>
    </source>
</evidence>
<dbReference type="InterPro" id="IPR036086">
    <property type="entry name" value="ParB/Sulfiredoxin_sf"/>
</dbReference>
<comment type="caution">
    <text evidence="6">The sequence shown here is derived from an EMBL/GenBank/DDBJ whole genome shotgun (WGS) entry which is preliminary data.</text>
</comment>
<evidence type="ECO:0000256" key="2">
    <source>
        <dbReference type="ARBA" id="ARBA00022829"/>
    </source>
</evidence>
<gene>
    <name evidence="6" type="ORF">HMPREF9193_00139</name>
</gene>
<evidence type="ECO:0000313" key="7">
    <source>
        <dbReference type="Proteomes" id="UP000016649"/>
    </source>
</evidence>
<dbReference type="NCBIfam" id="TIGR00180">
    <property type="entry name" value="parB_part"/>
    <property type="match status" value="1"/>
</dbReference>
<dbReference type="Pfam" id="PF02195">
    <property type="entry name" value="ParB_N"/>
    <property type="match status" value="1"/>
</dbReference>
<dbReference type="RefSeq" id="WP_021686544.1">
    <property type="nucleotide sequence ID" value="NZ_KI260561.1"/>
</dbReference>
<keyword evidence="3" id="KW-0238">DNA-binding</keyword>
<dbReference type="InterPro" id="IPR004437">
    <property type="entry name" value="ParB/RepB/Spo0J"/>
</dbReference>
<dbReference type="PANTHER" id="PTHR33375:SF1">
    <property type="entry name" value="CHROMOSOME-PARTITIONING PROTEIN PARB-RELATED"/>
    <property type="match status" value="1"/>
</dbReference>
<dbReference type="SUPFAM" id="SSF110849">
    <property type="entry name" value="ParB/Sulfiredoxin"/>
    <property type="match status" value="1"/>
</dbReference>
<dbReference type="InterPro" id="IPR041468">
    <property type="entry name" value="HTH_ParB/Spo0J"/>
</dbReference>
<dbReference type="SUPFAM" id="SSF109709">
    <property type="entry name" value="KorB DNA-binding domain-like"/>
    <property type="match status" value="1"/>
</dbReference>
<dbReference type="InterPro" id="IPR057240">
    <property type="entry name" value="ParB_dimer_C"/>
</dbReference>
<keyword evidence="4" id="KW-0175">Coiled coil</keyword>
<evidence type="ECO:0000313" key="6">
    <source>
        <dbReference type="EMBL" id="ERJ94170.1"/>
    </source>
</evidence>
<dbReference type="SMART" id="SM00470">
    <property type="entry name" value="ParB"/>
    <property type="match status" value="1"/>
</dbReference>